<feature type="signal peptide" evidence="1">
    <location>
        <begin position="1"/>
        <end position="21"/>
    </location>
</feature>
<dbReference type="KEGG" id="nso:NIASO_08735"/>
<gene>
    <name evidence="3" type="ORF">NIASO_08735</name>
</gene>
<keyword evidence="1" id="KW-0732">Signal</keyword>
<dbReference type="Proteomes" id="UP000003586">
    <property type="component" value="Chromosome"/>
</dbReference>
<dbReference type="eggNOG" id="COG1629">
    <property type="taxonomic scope" value="Bacteria"/>
</dbReference>
<dbReference type="Pfam" id="PF14905">
    <property type="entry name" value="OMP_b-brl_3"/>
    <property type="match status" value="1"/>
</dbReference>
<sequence length="934" mass="106291">MRLKKVTFLLLFAVLHQFVYAQNATIKGQLTDSSEHKSLKSTVVAFLRSKDSVLAAYTRANEEGRFSVSGLDSGKYIAMITHPYFAEYFGNITLSPGQHLDMGLVNMLSKMKLMEEVIVKGNRAMFISGDTTVFTADSFKVAEGANVEELFRKLPGFQVDGKGNITALGKKVERLLVDGEEFFGDDPGIASKNLRADNVKEVQVYEGKSDQAAFTGIDDGKSKQTINLKLKDDKKKGYFGKLEAGGGLNDKKLGTQNTFSNAAMINAFKGKRKLAAYAIMSNTGKLNLDWQDQQKYSQSAVDVSINDDGTTDYNWNGDNYNFSNGGTPTNWNLGLQYNNKFNQDKQGVNLGYRLVKMNTPFSQQTYAANYLPDSSWKTNEQRNNYSTVLKQSLNGTFDYKIDSMNSLKLRINGNTNHTNSDFASYNESVTMADRMINSNASHGSSKSDNQALNTNLLWMHKFKKLYRTLSLNLGYSFYQTNTDALWYSNLTFYRNGDSSSSRITDQNTLIKNHSNTVSARVAYTEPLAKDVYMEFSYNFSNANNTNNRDVYSKNDQSQAYDTFIDSLSNNYKYNIMSNMPGLNFRMVKKKMNLSIGSTVGMNHWEQLDLTQNNTRLYNFVNYNPNAQFSYKLTQSSRINFYYNGRSTAPSLDDLQPIINNTDPLNIKTGNPNLKPSFSHNFNLYYNSFKMTTERGLFASVNYGITQNAFTQFSQFVDSVRRYYTVNTNGVYYFNGNFDYRFKLKKPGIILGAGPNINLNNRVDFVMDASNNAVKNITRSRNYGTRLTIGKEKADKYYIYINPNINYNTSVGTVSTNANAKYWAYGYNIWGNLKLPKDFELSTEVDANFRQKDPRFPSNNNYTIWNGFFSKKFHKKEFELKGSVYDILNQNRGYNRNFNSYSFTETYNNTFRRMWLVSFIWNFTKNPGAPAAPAK</sequence>
<dbReference type="InterPro" id="IPR041700">
    <property type="entry name" value="OMP_b-brl_3"/>
</dbReference>
<evidence type="ECO:0000313" key="4">
    <source>
        <dbReference type="Proteomes" id="UP000003586"/>
    </source>
</evidence>
<feature type="domain" description="Outer membrane protein beta-barrel" evidence="2">
    <location>
        <begin position="460"/>
        <end position="919"/>
    </location>
</feature>
<reference evidence="3 4" key="1">
    <citation type="submission" date="2013-12" db="EMBL/GenBank/DDBJ databases">
        <authorList>
            <consortium name="DOE Joint Genome Institute"/>
            <person name="Eisen J."/>
            <person name="Huntemann M."/>
            <person name="Han J."/>
            <person name="Chen A."/>
            <person name="Kyrpides N."/>
            <person name="Mavromatis K."/>
            <person name="Markowitz V."/>
            <person name="Palaniappan K."/>
            <person name="Ivanova N."/>
            <person name="Schaumberg A."/>
            <person name="Pati A."/>
            <person name="Liolios K."/>
            <person name="Nordberg H.P."/>
            <person name="Cantor M.N."/>
            <person name="Hua S.X."/>
            <person name="Woyke T."/>
        </authorList>
    </citation>
    <scope>NUCLEOTIDE SEQUENCE [LARGE SCALE GENOMIC DNA]</scope>
    <source>
        <strain evidence="4">DSM 19437</strain>
    </source>
</reference>
<dbReference type="GO" id="GO:0030246">
    <property type="term" value="F:carbohydrate binding"/>
    <property type="evidence" value="ECO:0007669"/>
    <property type="project" value="InterPro"/>
</dbReference>
<evidence type="ECO:0000259" key="2">
    <source>
        <dbReference type="Pfam" id="PF14905"/>
    </source>
</evidence>
<evidence type="ECO:0000256" key="1">
    <source>
        <dbReference type="SAM" id="SignalP"/>
    </source>
</evidence>
<feature type="chain" id="PRO_5004788589" description="Outer membrane protein beta-barrel domain-containing protein" evidence="1">
    <location>
        <begin position="22"/>
        <end position="934"/>
    </location>
</feature>
<dbReference type="STRING" id="929713.NIASO_08735"/>
<dbReference type="SUPFAM" id="SSF56935">
    <property type="entry name" value="Porins"/>
    <property type="match status" value="1"/>
</dbReference>
<dbReference type="AlphaFoldDB" id="W0F801"/>
<dbReference type="SUPFAM" id="SSF49452">
    <property type="entry name" value="Starch-binding domain-like"/>
    <property type="match status" value="1"/>
</dbReference>
<dbReference type="HOGENOM" id="CLU_012729_0_1_10"/>
<evidence type="ECO:0000313" key="3">
    <source>
        <dbReference type="EMBL" id="AHF17491.1"/>
    </source>
</evidence>
<dbReference type="EMBL" id="CP007035">
    <property type="protein sequence ID" value="AHF17491.1"/>
    <property type="molecule type" value="Genomic_DNA"/>
</dbReference>
<name>W0F801_9BACT</name>
<organism evidence="3 4">
    <name type="scientific">Niabella soli DSM 19437</name>
    <dbReference type="NCBI Taxonomy" id="929713"/>
    <lineage>
        <taxon>Bacteria</taxon>
        <taxon>Pseudomonadati</taxon>
        <taxon>Bacteroidota</taxon>
        <taxon>Chitinophagia</taxon>
        <taxon>Chitinophagales</taxon>
        <taxon>Chitinophagaceae</taxon>
        <taxon>Niabella</taxon>
    </lineage>
</organism>
<dbReference type="OrthoDB" id="606930at2"/>
<dbReference type="RefSeq" id="WP_008584522.1">
    <property type="nucleotide sequence ID" value="NZ_CP007035.1"/>
</dbReference>
<keyword evidence="4" id="KW-1185">Reference proteome</keyword>
<proteinExistence type="predicted"/>
<dbReference type="InterPro" id="IPR013784">
    <property type="entry name" value="Carb-bd-like_fold"/>
</dbReference>
<protein>
    <recommendedName>
        <fullName evidence="2">Outer membrane protein beta-barrel domain-containing protein</fullName>
    </recommendedName>
</protein>
<accession>W0F801</accession>